<organism evidence="1">
    <name type="scientific">viral metagenome</name>
    <dbReference type="NCBI Taxonomy" id="1070528"/>
    <lineage>
        <taxon>unclassified sequences</taxon>
        <taxon>metagenomes</taxon>
        <taxon>organismal metagenomes</taxon>
    </lineage>
</organism>
<protein>
    <submittedName>
        <fullName evidence="1">Uncharacterized protein</fullName>
    </submittedName>
</protein>
<proteinExistence type="predicted"/>
<dbReference type="EMBL" id="MN740318">
    <property type="protein sequence ID" value="QHT99837.1"/>
    <property type="molecule type" value="Genomic_DNA"/>
</dbReference>
<name>A0A6C0J781_9ZZZZ</name>
<evidence type="ECO:0000313" key="1">
    <source>
        <dbReference type="EMBL" id="QHT99837.1"/>
    </source>
</evidence>
<dbReference type="AlphaFoldDB" id="A0A6C0J781"/>
<reference evidence="1" key="1">
    <citation type="journal article" date="2020" name="Nature">
        <title>Giant virus diversity and host interactions through global metagenomics.</title>
        <authorList>
            <person name="Schulz F."/>
            <person name="Roux S."/>
            <person name="Paez-Espino D."/>
            <person name="Jungbluth S."/>
            <person name="Walsh D.A."/>
            <person name="Denef V.J."/>
            <person name="McMahon K.D."/>
            <person name="Konstantinidis K.T."/>
            <person name="Eloe-Fadrosh E.A."/>
            <person name="Kyrpides N.C."/>
            <person name="Woyke T."/>
        </authorList>
    </citation>
    <scope>NUCLEOTIDE SEQUENCE</scope>
    <source>
        <strain evidence="1">GVMAG-M-3300025778-1</strain>
    </source>
</reference>
<accession>A0A6C0J781</accession>
<sequence>MRKVCVYCNRVFHSPPGCLPGYTAHAVCFVMTSEPLPVSLTAKEWDDMCIAEAKFPRIVRYVLENGSWKLEGTKEKWLNSAQSVTMTLPTLQDEQLYPATIPSISDALVAGPTCPTAAPCAETL</sequence>